<evidence type="ECO:0008006" key="6">
    <source>
        <dbReference type="Google" id="ProtNLM"/>
    </source>
</evidence>
<feature type="domain" description="Peptidoglycan recognition protein family" evidence="3">
    <location>
        <begin position="60"/>
        <end position="212"/>
    </location>
</feature>
<dbReference type="InterPro" id="IPR036366">
    <property type="entry name" value="PGBDSf"/>
</dbReference>
<dbReference type="SUPFAM" id="SSF55846">
    <property type="entry name" value="N-acetylmuramoyl-L-alanine amidase-like"/>
    <property type="match status" value="1"/>
</dbReference>
<dbReference type="GO" id="GO:0008745">
    <property type="term" value="F:N-acetylmuramoyl-L-alanine amidase activity"/>
    <property type="evidence" value="ECO:0007669"/>
    <property type="project" value="InterPro"/>
</dbReference>
<dbReference type="PROSITE" id="PS51318">
    <property type="entry name" value="TAT"/>
    <property type="match status" value="1"/>
</dbReference>
<dbReference type="InterPro" id="IPR006619">
    <property type="entry name" value="PGRP_domain_met/bac"/>
</dbReference>
<dbReference type="Proteomes" id="UP000611640">
    <property type="component" value="Chromosome"/>
</dbReference>
<dbReference type="SMART" id="SM00644">
    <property type="entry name" value="Ami_2"/>
    <property type="match status" value="1"/>
</dbReference>
<dbReference type="GO" id="GO:0008270">
    <property type="term" value="F:zinc ion binding"/>
    <property type="evidence" value="ECO:0007669"/>
    <property type="project" value="InterPro"/>
</dbReference>
<reference evidence="4 5" key="1">
    <citation type="submission" date="2020-08" db="EMBL/GenBank/DDBJ databases">
        <title>Whole genome shotgun sequence of Actinocatenispora thailandica NBRC 105041.</title>
        <authorList>
            <person name="Komaki H."/>
            <person name="Tamura T."/>
        </authorList>
    </citation>
    <scope>NUCLEOTIDE SEQUENCE [LARGE SCALE GENOMIC DNA]</scope>
    <source>
        <strain evidence="4 5">NBRC 105041</strain>
    </source>
</reference>
<evidence type="ECO:0000259" key="2">
    <source>
        <dbReference type="SMART" id="SM00644"/>
    </source>
</evidence>
<dbReference type="Pfam" id="PF01471">
    <property type="entry name" value="PG_binding_1"/>
    <property type="match status" value="2"/>
</dbReference>
<evidence type="ECO:0000313" key="4">
    <source>
        <dbReference type="EMBL" id="BCJ34560.1"/>
    </source>
</evidence>
<dbReference type="EMBL" id="AP023355">
    <property type="protein sequence ID" value="BCJ34560.1"/>
    <property type="molecule type" value="Genomic_DNA"/>
</dbReference>
<sequence>MEFATMTNDPSALDRRTLFKATLGATTVAVVGTELAGSGTASATPAMPRTASAAGPFDFVVGCDQWGARPPASPIQLSGNATNKIIVHHMEFPNSTDYSLDHAKQLARDCQDLHMDTNGWADTGQHFTVSRGGYVLEGRHRSLETLEGGQQQVIAAHCPGENGNAIGIENEGTYFTETPPQALFDALTTLCVTVCRQYRLHAYDLFGHWDFRDTDCPGAAFYREFPQLRRAVQTGLGESAADAPERRWPDIWRFVGGPVVQLGQYLLIAGGAKLTASGTFDQKTIKAVQKWQSAHGIPVDPDATFTAPTWETLVPALAPGATGAAVTGAQTILAHKGYPVTATGTYDANTQAAVTAIQQLHGLPGTGSLDVTTWCAVAGGTVRAALS</sequence>
<dbReference type="KEGG" id="atl:Athai_20630"/>
<dbReference type="CDD" id="cd06583">
    <property type="entry name" value="PGRP"/>
    <property type="match status" value="1"/>
</dbReference>
<dbReference type="PANTHER" id="PTHR11022:SF41">
    <property type="entry name" value="PEPTIDOGLYCAN-RECOGNITION PROTEIN LC-RELATED"/>
    <property type="match status" value="1"/>
</dbReference>
<dbReference type="GO" id="GO:0009253">
    <property type="term" value="P:peptidoglycan catabolic process"/>
    <property type="evidence" value="ECO:0007669"/>
    <property type="project" value="InterPro"/>
</dbReference>
<dbReference type="Pfam" id="PF01510">
    <property type="entry name" value="Amidase_2"/>
    <property type="match status" value="1"/>
</dbReference>
<dbReference type="InterPro" id="IPR036365">
    <property type="entry name" value="PGBD-like_sf"/>
</dbReference>
<dbReference type="InterPro" id="IPR006311">
    <property type="entry name" value="TAT_signal"/>
</dbReference>
<dbReference type="RefSeq" id="WP_239156844.1">
    <property type="nucleotide sequence ID" value="NZ_AP023355.1"/>
</dbReference>
<dbReference type="InterPro" id="IPR002477">
    <property type="entry name" value="Peptidoglycan-bd-like"/>
</dbReference>
<evidence type="ECO:0000256" key="1">
    <source>
        <dbReference type="ARBA" id="ARBA00007553"/>
    </source>
</evidence>
<dbReference type="Gene3D" id="1.10.101.10">
    <property type="entry name" value="PGBD-like superfamily/PGBD"/>
    <property type="match status" value="2"/>
</dbReference>
<comment type="similarity">
    <text evidence="1">Belongs to the N-acetylmuramoyl-L-alanine amidase 2 family.</text>
</comment>
<evidence type="ECO:0000313" key="5">
    <source>
        <dbReference type="Proteomes" id="UP000611640"/>
    </source>
</evidence>
<evidence type="ECO:0000259" key="3">
    <source>
        <dbReference type="SMART" id="SM00701"/>
    </source>
</evidence>
<dbReference type="SMART" id="SM00701">
    <property type="entry name" value="PGRP"/>
    <property type="match status" value="1"/>
</dbReference>
<accession>A0A7R7DMT5</accession>
<dbReference type="InterPro" id="IPR015510">
    <property type="entry name" value="PGRP"/>
</dbReference>
<feature type="domain" description="N-acetylmuramoyl-L-alanine amidase" evidence="2">
    <location>
        <begin position="72"/>
        <end position="218"/>
    </location>
</feature>
<protein>
    <recommendedName>
        <fullName evidence="6">N-acetylmuramoyl-L-alanine amidase</fullName>
    </recommendedName>
</protein>
<dbReference type="PANTHER" id="PTHR11022">
    <property type="entry name" value="PEPTIDOGLYCAN RECOGNITION PROTEIN"/>
    <property type="match status" value="1"/>
</dbReference>
<proteinExistence type="inferred from homology"/>
<name>A0A7R7DMT5_9ACTN</name>
<dbReference type="InterPro" id="IPR002502">
    <property type="entry name" value="Amidase_domain"/>
</dbReference>
<gene>
    <name evidence="4" type="ORF">Athai_20630</name>
</gene>
<dbReference type="InterPro" id="IPR036505">
    <property type="entry name" value="Amidase/PGRP_sf"/>
</dbReference>
<dbReference type="Gene3D" id="3.40.80.10">
    <property type="entry name" value="Peptidoglycan recognition protein-like"/>
    <property type="match status" value="1"/>
</dbReference>
<dbReference type="AlphaFoldDB" id="A0A7R7DMT5"/>
<dbReference type="SUPFAM" id="SSF47090">
    <property type="entry name" value="PGBD-like"/>
    <property type="match status" value="2"/>
</dbReference>
<organism evidence="4 5">
    <name type="scientific">Actinocatenispora thailandica</name>
    <dbReference type="NCBI Taxonomy" id="227318"/>
    <lineage>
        <taxon>Bacteria</taxon>
        <taxon>Bacillati</taxon>
        <taxon>Actinomycetota</taxon>
        <taxon>Actinomycetes</taxon>
        <taxon>Micromonosporales</taxon>
        <taxon>Micromonosporaceae</taxon>
        <taxon>Actinocatenispora</taxon>
    </lineage>
</organism>
<keyword evidence="5" id="KW-1185">Reference proteome</keyword>